<gene>
    <name evidence="3" type="ORF">NF556_15830</name>
</gene>
<proteinExistence type="predicted"/>
<dbReference type="RefSeq" id="WP_252591989.1">
    <property type="nucleotide sequence ID" value="NZ_CP099489.1"/>
</dbReference>
<dbReference type="Pfam" id="PF04909">
    <property type="entry name" value="Amidohydro_2"/>
    <property type="match status" value="1"/>
</dbReference>
<feature type="region of interest" description="Disordered" evidence="1">
    <location>
        <begin position="1"/>
        <end position="25"/>
    </location>
</feature>
<dbReference type="PANTHER" id="PTHR43383">
    <property type="entry name" value="NODULIN 6"/>
    <property type="match status" value="1"/>
</dbReference>
<dbReference type="PANTHER" id="PTHR43383:SF2">
    <property type="entry name" value="AMIDOHYDROLASE 2 FAMILY PROTEIN"/>
    <property type="match status" value="1"/>
</dbReference>
<keyword evidence="4" id="KW-1185">Reference proteome</keyword>
<reference evidence="3" key="1">
    <citation type="submission" date="2022-06" db="EMBL/GenBank/DDBJ databases">
        <title>Ornithinimicrobium HY1793.</title>
        <authorList>
            <person name="Huang Y."/>
        </authorList>
    </citation>
    <scope>NUCLEOTIDE SEQUENCE</scope>
    <source>
        <strain evidence="3">HY1793</strain>
    </source>
</reference>
<accession>A0ABY4YQM9</accession>
<sequence>MPTSTESLSTASTSTATTSTESPSAEWLSGLDLVDHHCHGVIESDLTRDVFEDLITESDAPAPAGTTHFDTQLGLALRAHCPPLLDLPAFASPQDYLARRVELGAQEVNQRLLRASGITDYVVETGFAPDLILTPDQMGERSGARTAEVVRLEFLAEQVAAEHEPADFLTAFRARLDHELASAVGVKSIAAYRGGFELDPTPPSDADVTRAVEHWRSETPAGQPLRLTDPVIIRAGWWEAINRSVPIQLHVGYGDPHVDLHRTNPLLLSDLLRNARGSGASFLLLHCYPFHREAGYLAHVFEHVYCDVGLAVNYTGAQSAQVIAESLELTPFHKALFSSDAFGAAELYHLGALLFRRGLGESLDRWAGADGWPLEEQQRIAGLICSENARRVYGLDHRGGATGASG</sequence>
<evidence type="ECO:0000313" key="3">
    <source>
        <dbReference type="EMBL" id="USQ79074.1"/>
    </source>
</evidence>
<evidence type="ECO:0000256" key="1">
    <source>
        <dbReference type="SAM" id="MobiDB-lite"/>
    </source>
</evidence>
<feature type="domain" description="Amidohydrolase-related" evidence="2">
    <location>
        <begin position="191"/>
        <end position="395"/>
    </location>
</feature>
<name>A0ABY4YQM9_9MICO</name>
<dbReference type="EMBL" id="CP099489">
    <property type="protein sequence ID" value="USQ79074.1"/>
    <property type="molecule type" value="Genomic_DNA"/>
</dbReference>
<dbReference type="Proteomes" id="UP001056455">
    <property type="component" value="Chromosome"/>
</dbReference>
<protein>
    <submittedName>
        <fullName evidence="3">Amidohydrolase</fullName>
    </submittedName>
</protein>
<dbReference type="InterPro" id="IPR032466">
    <property type="entry name" value="Metal_Hydrolase"/>
</dbReference>
<organism evidence="3 4">
    <name type="scientific">Ornithinimicrobium faecis</name>
    <dbReference type="NCBI Taxonomy" id="2934158"/>
    <lineage>
        <taxon>Bacteria</taxon>
        <taxon>Bacillati</taxon>
        <taxon>Actinomycetota</taxon>
        <taxon>Actinomycetes</taxon>
        <taxon>Micrococcales</taxon>
        <taxon>Ornithinimicrobiaceae</taxon>
        <taxon>Ornithinimicrobium</taxon>
    </lineage>
</organism>
<evidence type="ECO:0000313" key="4">
    <source>
        <dbReference type="Proteomes" id="UP001056455"/>
    </source>
</evidence>
<dbReference type="Gene3D" id="3.20.20.140">
    <property type="entry name" value="Metal-dependent hydrolases"/>
    <property type="match status" value="1"/>
</dbReference>
<dbReference type="SUPFAM" id="SSF51556">
    <property type="entry name" value="Metallo-dependent hydrolases"/>
    <property type="match status" value="1"/>
</dbReference>
<dbReference type="InterPro" id="IPR006680">
    <property type="entry name" value="Amidohydro-rel"/>
</dbReference>
<evidence type="ECO:0000259" key="2">
    <source>
        <dbReference type="Pfam" id="PF04909"/>
    </source>
</evidence>